<accession>M1DV07</accession>
<dbReference type="Proteomes" id="UP000011115">
    <property type="component" value="Unassembled WGS sequence"/>
</dbReference>
<proteinExistence type="predicted"/>
<feature type="domain" description="Putative plant transposon protein" evidence="2">
    <location>
        <begin position="2"/>
        <end position="116"/>
    </location>
</feature>
<dbReference type="HOGENOM" id="CLU_028647_0_4_1"/>
<protein>
    <recommendedName>
        <fullName evidence="2">Putative plant transposon protein domain-containing protein</fullName>
    </recommendedName>
</protein>
<evidence type="ECO:0000313" key="3">
    <source>
        <dbReference type="EnsemblPlants" id="PGSC0003DMT400094850"/>
    </source>
</evidence>
<dbReference type="Pfam" id="PF20167">
    <property type="entry name" value="Transposase_32"/>
    <property type="match status" value="1"/>
</dbReference>
<reference evidence="4" key="1">
    <citation type="journal article" date="2011" name="Nature">
        <title>Genome sequence and analysis of the tuber crop potato.</title>
        <authorList>
            <consortium name="The Potato Genome Sequencing Consortium"/>
        </authorList>
    </citation>
    <scope>NUCLEOTIDE SEQUENCE [LARGE SCALE GENOMIC DNA]</scope>
    <source>
        <strain evidence="4">cv. DM1-3 516 R44</strain>
    </source>
</reference>
<dbReference type="EnsemblPlants" id="PGSC0003DMT400094850">
    <property type="protein sequence ID" value="PGSC0003DMT400094850"/>
    <property type="gene ID" value="PGSC0003DMG400044421"/>
</dbReference>
<evidence type="ECO:0000256" key="1">
    <source>
        <dbReference type="SAM" id="MobiDB-lite"/>
    </source>
</evidence>
<evidence type="ECO:0000313" key="4">
    <source>
        <dbReference type="Proteomes" id="UP000011115"/>
    </source>
</evidence>
<dbReference type="InterPro" id="IPR046796">
    <property type="entry name" value="Transposase_32_dom"/>
</dbReference>
<feature type="compositionally biased region" description="Basic residues" evidence="1">
    <location>
        <begin position="184"/>
        <end position="195"/>
    </location>
</feature>
<reference evidence="3" key="2">
    <citation type="submission" date="2015-06" db="UniProtKB">
        <authorList>
            <consortium name="EnsemblPlants"/>
        </authorList>
    </citation>
    <scope>IDENTIFICATION</scope>
    <source>
        <strain evidence="3">DM1-3 516 R44</strain>
    </source>
</reference>
<dbReference type="InParanoid" id="M1DV07"/>
<feature type="region of interest" description="Disordered" evidence="1">
    <location>
        <begin position="180"/>
        <end position="200"/>
    </location>
</feature>
<organism evidence="3 4">
    <name type="scientific">Solanum tuberosum</name>
    <name type="common">Potato</name>
    <dbReference type="NCBI Taxonomy" id="4113"/>
    <lineage>
        <taxon>Eukaryota</taxon>
        <taxon>Viridiplantae</taxon>
        <taxon>Streptophyta</taxon>
        <taxon>Embryophyta</taxon>
        <taxon>Tracheophyta</taxon>
        <taxon>Spermatophyta</taxon>
        <taxon>Magnoliopsida</taxon>
        <taxon>eudicotyledons</taxon>
        <taxon>Gunneridae</taxon>
        <taxon>Pentapetalae</taxon>
        <taxon>asterids</taxon>
        <taxon>lamiids</taxon>
        <taxon>Solanales</taxon>
        <taxon>Solanaceae</taxon>
        <taxon>Solanoideae</taxon>
        <taxon>Solaneae</taxon>
        <taxon>Solanum</taxon>
    </lineage>
</organism>
<dbReference type="Gramene" id="PGSC0003DMT400094850">
    <property type="protein sequence ID" value="PGSC0003DMT400094850"/>
    <property type="gene ID" value="PGSC0003DMG400044421"/>
</dbReference>
<evidence type="ECO:0000259" key="2">
    <source>
        <dbReference type="Pfam" id="PF20167"/>
    </source>
</evidence>
<dbReference type="AlphaFoldDB" id="M1DV07"/>
<keyword evidence="4" id="KW-1185">Reference proteome</keyword>
<sequence length="248" mass="27506">MAQDPWTYSEEIMRKFYASYAATLCGSISKQSKPLDQDPLTSTMVRGCLVDISQATISRFLYGPTTCHSLSLNTMEFDYRWNIVRRDGERAEWVATPQLGIRKATLNFAAKFFWLLAELASLGTNVDAILATPIVEPEAAPTILADDTVLDALFSGTAEEGPEHTHAKCKRHCSSLIEEEKAQKRQRRQEKKARKASILDEELHQQRVRESVAGASSSAPVVEVPPVVRDVVSTTDGAMMDDVGTTER</sequence>
<name>M1DV07_SOLTU</name>
<dbReference type="PaxDb" id="4113-PGSC0003DMT400094850"/>